<organism evidence="2 3">
    <name type="scientific">Phocaeicola coprophilus DSM 18228 = JCM 13818</name>
    <dbReference type="NCBI Taxonomy" id="547042"/>
    <lineage>
        <taxon>Bacteria</taxon>
        <taxon>Pseudomonadati</taxon>
        <taxon>Bacteroidota</taxon>
        <taxon>Bacteroidia</taxon>
        <taxon>Bacteroidales</taxon>
        <taxon>Bacteroidaceae</taxon>
        <taxon>Phocaeicola</taxon>
    </lineage>
</organism>
<dbReference type="Pfam" id="PF00248">
    <property type="entry name" value="Aldo_ket_red"/>
    <property type="match status" value="1"/>
</dbReference>
<dbReference type="EMBL" id="ACBW01000164">
    <property type="protein sequence ID" value="EEF77084.1"/>
    <property type="molecule type" value="Genomic_DNA"/>
</dbReference>
<evidence type="ECO:0000313" key="2">
    <source>
        <dbReference type="EMBL" id="EEF77084.1"/>
    </source>
</evidence>
<dbReference type="AlphaFoldDB" id="S0F9Q1"/>
<feature type="non-terminal residue" evidence="2">
    <location>
        <position position="214"/>
    </location>
</feature>
<dbReference type="PANTHER" id="PTHR43312:SF1">
    <property type="entry name" value="NADP-DEPENDENT OXIDOREDUCTASE DOMAIN-CONTAINING PROTEIN"/>
    <property type="match status" value="1"/>
</dbReference>
<name>S0F9Q1_9BACT</name>
<dbReference type="RefSeq" id="WP_008143773.1">
    <property type="nucleotide sequence ID" value="NZ_EQ973644.1"/>
</dbReference>
<comment type="caution">
    <text evidence="2">The sequence shown here is derived from an EMBL/GenBank/DDBJ whole genome shotgun (WGS) entry which is preliminary data.</text>
</comment>
<dbReference type="SUPFAM" id="SSF51430">
    <property type="entry name" value="NAD(P)-linked oxidoreductase"/>
    <property type="match status" value="1"/>
</dbReference>
<evidence type="ECO:0000259" key="1">
    <source>
        <dbReference type="Pfam" id="PF00248"/>
    </source>
</evidence>
<evidence type="ECO:0000313" key="3">
    <source>
        <dbReference type="Proteomes" id="UP000014073"/>
    </source>
</evidence>
<dbReference type="InterPro" id="IPR023210">
    <property type="entry name" value="NADP_OxRdtase_dom"/>
</dbReference>
<dbReference type="InterPro" id="IPR036812">
    <property type="entry name" value="NAD(P)_OxRdtase_dom_sf"/>
</dbReference>
<dbReference type="CDD" id="cd19086">
    <property type="entry name" value="AKR_AKR11C1"/>
    <property type="match status" value="1"/>
</dbReference>
<dbReference type="HOGENOM" id="CLU_023205_2_3_10"/>
<dbReference type="PANTHER" id="PTHR43312">
    <property type="entry name" value="D-THREO-ALDOSE 1-DEHYDROGENASE"/>
    <property type="match status" value="1"/>
</dbReference>
<gene>
    <name evidence="2" type="ORF">BACCOPRO_02592</name>
</gene>
<dbReference type="STRING" id="547042.BACCOPRO_02592"/>
<keyword evidence="3" id="KW-1185">Reference proteome</keyword>
<feature type="domain" description="NADP-dependent oxidoreductase" evidence="1">
    <location>
        <begin position="15"/>
        <end position="213"/>
    </location>
</feature>
<accession>S0F9Q1</accession>
<dbReference type="eggNOG" id="COG0667">
    <property type="taxonomic scope" value="Bacteria"/>
</dbReference>
<proteinExistence type="predicted"/>
<dbReference type="Gene3D" id="3.20.20.100">
    <property type="entry name" value="NADP-dependent oxidoreductase domain"/>
    <property type="match status" value="1"/>
</dbReference>
<sequence>MNYRILGKTGFKVSEISLGTWQLGSKWGEPFDADKAWKTLEAACEQGINLFDTADIYQDGNSEKTIGEFLKNKKEKIYVVTKCGRKLNPHVASGYNARNIRQFIHDSLQNLQREQLDLVLLHCPPSEVYQKQEVFDELNRLKQEGLIAHYGVSVERISEALEALKQDISAIEIIFNMFRLRPAEELFDQAQQKQVGIITRVPLASGLLTGKFTE</sequence>
<dbReference type="Proteomes" id="UP000014073">
    <property type="component" value="Unassembled WGS sequence"/>
</dbReference>
<reference evidence="2 3" key="1">
    <citation type="submission" date="2008-12" db="EMBL/GenBank/DDBJ databases">
        <authorList>
            <person name="Fulton L."/>
            <person name="Clifton S."/>
            <person name="Fulton B."/>
            <person name="Xu J."/>
            <person name="Minx P."/>
            <person name="Pepin K.H."/>
            <person name="Johnson M."/>
            <person name="Bhonagiri V."/>
            <person name="Nash W.E."/>
            <person name="Mardis E.R."/>
            <person name="Wilson R.K."/>
        </authorList>
    </citation>
    <scope>NUCLEOTIDE SEQUENCE [LARGE SCALE GENOMIC DNA]</scope>
    <source>
        <strain evidence="2 3">DSM 18228</strain>
    </source>
</reference>
<protein>
    <submittedName>
        <fullName evidence="2">Oxidoreductase, aldo/keto reductase family protein</fullName>
    </submittedName>
</protein>
<dbReference type="InterPro" id="IPR053135">
    <property type="entry name" value="AKR2_Oxidoreductase"/>
</dbReference>